<feature type="transmembrane region" description="Helical" evidence="2">
    <location>
        <begin position="53"/>
        <end position="73"/>
    </location>
</feature>
<keyword evidence="2" id="KW-0472">Membrane</keyword>
<evidence type="ECO:0000256" key="2">
    <source>
        <dbReference type="SAM" id="Phobius"/>
    </source>
</evidence>
<gene>
    <name evidence="3" type="ORF">UFOPK1392_01032</name>
</gene>
<feature type="region of interest" description="Disordered" evidence="1">
    <location>
        <begin position="1"/>
        <end position="24"/>
    </location>
</feature>
<proteinExistence type="predicted"/>
<protein>
    <submittedName>
        <fullName evidence="3">Unannotated protein</fullName>
    </submittedName>
</protein>
<dbReference type="EMBL" id="CAEMXZ010000036">
    <property type="protein sequence ID" value="CAB4323280.1"/>
    <property type="molecule type" value="Genomic_DNA"/>
</dbReference>
<dbReference type="AlphaFoldDB" id="A0A6J5YAS2"/>
<keyword evidence="2" id="KW-0812">Transmembrane</keyword>
<sequence>MPDQTAQSVEPATTATSVVTPSTLIGPNGTAPGMSFIEQQERPVVDAQTGRAAGAPLAIAALLLLVIFATVLLRAARTKRRNAGPSGPGNQF</sequence>
<evidence type="ECO:0000313" key="3">
    <source>
        <dbReference type="EMBL" id="CAB4323280.1"/>
    </source>
</evidence>
<feature type="compositionally biased region" description="Polar residues" evidence="1">
    <location>
        <begin position="1"/>
        <end position="10"/>
    </location>
</feature>
<reference evidence="3" key="1">
    <citation type="submission" date="2020-05" db="EMBL/GenBank/DDBJ databases">
        <authorList>
            <person name="Chiriac C."/>
            <person name="Salcher M."/>
            <person name="Ghai R."/>
            <person name="Kavagutti S V."/>
        </authorList>
    </citation>
    <scope>NUCLEOTIDE SEQUENCE</scope>
</reference>
<feature type="compositionally biased region" description="Low complexity" evidence="1">
    <location>
        <begin position="11"/>
        <end position="23"/>
    </location>
</feature>
<organism evidence="3">
    <name type="scientific">freshwater metagenome</name>
    <dbReference type="NCBI Taxonomy" id="449393"/>
    <lineage>
        <taxon>unclassified sequences</taxon>
        <taxon>metagenomes</taxon>
        <taxon>ecological metagenomes</taxon>
    </lineage>
</organism>
<name>A0A6J5YAS2_9ZZZZ</name>
<accession>A0A6J5YAS2</accession>
<keyword evidence="2" id="KW-1133">Transmembrane helix</keyword>
<evidence type="ECO:0000256" key="1">
    <source>
        <dbReference type="SAM" id="MobiDB-lite"/>
    </source>
</evidence>